<proteinExistence type="predicted"/>
<evidence type="ECO:0000256" key="2">
    <source>
        <dbReference type="ARBA" id="ARBA00022692"/>
    </source>
</evidence>
<dbReference type="OrthoDB" id="9801524at2"/>
<comment type="caution">
    <text evidence="6">The sequence shown here is derived from an EMBL/GenBank/DDBJ whole genome shotgun (WGS) entry which is preliminary data.</text>
</comment>
<dbReference type="EMBL" id="AWFH01000013">
    <property type="protein sequence ID" value="KCZ61469.1"/>
    <property type="molecule type" value="Genomic_DNA"/>
</dbReference>
<evidence type="ECO:0000256" key="5">
    <source>
        <dbReference type="SAM" id="Phobius"/>
    </source>
</evidence>
<protein>
    <submittedName>
        <fullName evidence="6">Conjugal transfer protein TrbD</fullName>
    </submittedName>
</protein>
<dbReference type="RefSeq" id="WP_035551504.1">
    <property type="nucleotide sequence ID" value="NZ_AWFH01000013.1"/>
</dbReference>
<dbReference type="InterPro" id="IPR016704">
    <property type="entry name" value="Conjugal_tfr_TrbD"/>
</dbReference>
<dbReference type="Pfam" id="PF05101">
    <property type="entry name" value="VirB3"/>
    <property type="match status" value="1"/>
</dbReference>
<feature type="transmembrane region" description="Helical" evidence="5">
    <location>
        <begin position="43"/>
        <end position="62"/>
    </location>
</feature>
<keyword evidence="4 5" id="KW-0472">Membrane</keyword>
<evidence type="ECO:0000256" key="3">
    <source>
        <dbReference type="ARBA" id="ARBA00022989"/>
    </source>
</evidence>
<keyword evidence="3 5" id="KW-1133">Transmembrane helix</keyword>
<name>A0A059E0L9_9PROT</name>
<organism evidence="6 7">
    <name type="scientific">Hyphomonas atlantica</name>
    <dbReference type="NCBI Taxonomy" id="1280948"/>
    <lineage>
        <taxon>Bacteria</taxon>
        <taxon>Pseudomonadati</taxon>
        <taxon>Pseudomonadota</taxon>
        <taxon>Alphaproteobacteria</taxon>
        <taxon>Hyphomonadales</taxon>
        <taxon>Hyphomonadaceae</taxon>
        <taxon>Hyphomonas</taxon>
    </lineage>
</organism>
<dbReference type="PIRSF" id="PIRSF017854">
    <property type="entry name" value="T4SS_TrbD"/>
    <property type="match status" value="1"/>
</dbReference>
<comment type="subcellular location">
    <subcellularLocation>
        <location evidence="1">Membrane</location>
    </subcellularLocation>
</comment>
<evidence type="ECO:0000313" key="7">
    <source>
        <dbReference type="Proteomes" id="UP000024547"/>
    </source>
</evidence>
<dbReference type="GO" id="GO:0016020">
    <property type="term" value="C:membrane"/>
    <property type="evidence" value="ECO:0007669"/>
    <property type="project" value="UniProtKB-SubCell"/>
</dbReference>
<keyword evidence="2 5" id="KW-0812">Transmembrane</keyword>
<evidence type="ECO:0000256" key="1">
    <source>
        <dbReference type="ARBA" id="ARBA00004370"/>
    </source>
</evidence>
<feature type="transmembrane region" description="Helical" evidence="5">
    <location>
        <begin position="17"/>
        <end position="37"/>
    </location>
</feature>
<dbReference type="AlphaFoldDB" id="A0A059E0L9"/>
<gene>
    <name evidence="6" type="ORF">HY36_16545</name>
</gene>
<dbReference type="InterPro" id="IPR007792">
    <property type="entry name" value="T4SS_VirB3/TrbD/AvhB"/>
</dbReference>
<dbReference type="PATRIC" id="fig|1280948.3.peg.1841"/>
<dbReference type="STRING" id="1280948.HY36_16545"/>
<evidence type="ECO:0000256" key="4">
    <source>
        <dbReference type="ARBA" id="ARBA00023136"/>
    </source>
</evidence>
<accession>A0A059E0L9</accession>
<keyword evidence="7" id="KW-1185">Reference proteome</keyword>
<evidence type="ECO:0000313" key="6">
    <source>
        <dbReference type="EMBL" id="KCZ61469.1"/>
    </source>
</evidence>
<reference evidence="6 7" key="1">
    <citation type="journal article" date="2014" name="Antonie Van Leeuwenhoek">
        <title>Hyphomonas beringensis sp. nov. and Hyphomonas chukchiensis sp. nov., isolated from surface seawater of the Bering Sea and Chukchi Sea.</title>
        <authorList>
            <person name="Li C."/>
            <person name="Lai Q."/>
            <person name="Li G."/>
            <person name="Dong C."/>
            <person name="Wang J."/>
            <person name="Liao Y."/>
            <person name="Shao Z."/>
        </authorList>
    </citation>
    <scope>NUCLEOTIDE SEQUENCE [LARGE SCALE GENOMIC DNA]</scope>
    <source>
        <strain evidence="6 7">22II1-22F38</strain>
    </source>
</reference>
<sequence length="84" mass="9063">MLDGYEIPLHRSLIDPLLMAGAPRAAAIAIGTLAAALALGLRLWVPGLVVWLAGHSFAVLLARSDPDFLWVAIRSARHREHLSC</sequence>
<dbReference type="Proteomes" id="UP000024547">
    <property type="component" value="Unassembled WGS sequence"/>
</dbReference>
<dbReference type="eggNOG" id="COG5268">
    <property type="taxonomic scope" value="Bacteria"/>
</dbReference>